<keyword evidence="3" id="KW-1185">Reference proteome</keyword>
<evidence type="ECO:0000313" key="2">
    <source>
        <dbReference type="EMBL" id="MCH7323460.1"/>
    </source>
</evidence>
<gene>
    <name evidence="2" type="primary">yaaA</name>
    <name evidence="2" type="ORF">LZ480_16415</name>
</gene>
<name>A0ABS9UH40_9BACL</name>
<keyword evidence="1" id="KW-0694">RNA-binding</keyword>
<dbReference type="Proteomes" id="UP001316087">
    <property type="component" value="Unassembled WGS sequence"/>
</dbReference>
<dbReference type="PROSITE" id="PS50889">
    <property type="entry name" value="S4"/>
    <property type="match status" value="1"/>
</dbReference>
<evidence type="ECO:0000256" key="1">
    <source>
        <dbReference type="PROSITE-ProRule" id="PRU00182"/>
    </source>
</evidence>
<comment type="caution">
    <text evidence="2">The sequence shown here is derived from an EMBL/GenBank/DDBJ whole genome shotgun (WGS) entry which is preliminary data.</text>
</comment>
<protein>
    <submittedName>
        <fullName evidence="2">S4 domain-containing protein YaaA</fullName>
    </submittedName>
</protein>
<proteinExistence type="predicted"/>
<dbReference type="Gene3D" id="3.10.290.10">
    <property type="entry name" value="RNA-binding S4 domain"/>
    <property type="match status" value="1"/>
</dbReference>
<dbReference type="SUPFAM" id="SSF55174">
    <property type="entry name" value="Alpha-L RNA-binding motif"/>
    <property type="match status" value="1"/>
</dbReference>
<dbReference type="EMBL" id="JAKZFC010000008">
    <property type="protein sequence ID" value="MCH7323460.1"/>
    <property type="molecule type" value="Genomic_DNA"/>
</dbReference>
<accession>A0ABS9UH40</accession>
<reference evidence="2 3" key="1">
    <citation type="submission" date="2022-03" db="EMBL/GenBank/DDBJ databases">
        <authorList>
            <person name="Jo J.-H."/>
            <person name="Im W.-T."/>
        </authorList>
    </citation>
    <scope>NUCLEOTIDE SEQUENCE [LARGE SCALE GENOMIC DNA]</scope>
    <source>
        <strain evidence="2 3">MA9</strain>
    </source>
</reference>
<dbReference type="NCBIfam" id="TIGR02988">
    <property type="entry name" value="YaaA_near_RecF"/>
    <property type="match status" value="1"/>
</dbReference>
<sequence length="90" mass="9981">MIRLYLSGGRITLNELVIDTEFITLGQALKMTDAISSGGMAKWFLSEHEVFVNGEVEDRRGKKLRHGDVVNIPGVGRFKIVDAFIANGEM</sequence>
<dbReference type="InterPro" id="IPR014330">
    <property type="entry name" value="RNA-bd_S4-rel_YaaA"/>
</dbReference>
<dbReference type="InterPro" id="IPR036986">
    <property type="entry name" value="S4_RNA-bd_sf"/>
</dbReference>
<organism evidence="2 3">
    <name type="scientific">Solibacillus palustris</name>
    <dbReference type="NCBI Taxonomy" id="2908203"/>
    <lineage>
        <taxon>Bacteria</taxon>
        <taxon>Bacillati</taxon>
        <taxon>Bacillota</taxon>
        <taxon>Bacilli</taxon>
        <taxon>Bacillales</taxon>
        <taxon>Caryophanaceae</taxon>
        <taxon>Solibacillus</taxon>
    </lineage>
</organism>
<evidence type="ECO:0000313" key="3">
    <source>
        <dbReference type="Proteomes" id="UP001316087"/>
    </source>
</evidence>
<dbReference type="Pfam" id="PF13275">
    <property type="entry name" value="S4_2"/>
    <property type="match status" value="1"/>
</dbReference>